<reference evidence="2 3" key="1">
    <citation type="submission" date="2021-03" db="EMBL/GenBank/DDBJ databases">
        <authorList>
            <person name="Grouzdev D.S."/>
        </authorList>
    </citation>
    <scope>NUCLEOTIDE SEQUENCE [LARGE SCALE GENOMIC DNA]</scope>
    <source>
        <strain evidence="2 3">M50-1</strain>
    </source>
</reference>
<feature type="transmembrane region" description="Helical" evidence="1">
    <location>
        <begin position="138"/>
        <end position="157"/>
    </location>
</feature>
<organism evidence="2 3">
    <name type="scientific">Candidatus Chloroploca mongolica</name>
    <dbReference type="NCBI Taxonomy" id="2528176"/>
    <lineage>
        <taxon>Bacteria</taxon>
        <taxon>Bacillati</taxon>
        <taxon>Chloroflexota</taxon>
        <taxon>Chloroflexia</taxon>
        <taxon>Chloroflexales</taxon>
        <taxon>Chloroflexineae</taxon>
        <taxon>Oscillochloridaceae</taxon>
        <taxon>Candidatus Chloroploca</taxon>
    </lineage>
</organism>
<evidence type="ECO:0000256" key="1">
    <source>
        <dbReference type="SAM" id="Phobius"/>
    </source>
</evidence>
<keyword evidence="3" id="KW-1185">Reference proteome</keyword>
<dbReference type="RefSeq" id="WP_135479322.1">
    <property type="nucleotide sequence ID" value="NZ_SIJK02000028.1"/>
</dbReference>
<feature type="transmembrane region" description="Helical" evidence="1">
    <location>
        <begin position="216"/>
        <end position="236"/>
    </location>
</feature>
<accession>A0ABS4DCC8</accession>
<name>A0ABS4DCC8_9CHLR</name>
<proteinExistence type="predicted"/>
<feature type="transmembrane region" description="Helical" evidence="1">
    <location>
        <begin position="112"/>
        <end position="132"/>
    </location>
</feature>
<comment type="caution">
    <text evidence="2">The sequence shown here is derived from an EMBL/GenBank/DDBJ whole genome shotgun (WGS) entry which is preliminary data.</text>
</comment>
<feature type="transmembrane region" description="Helical" evidence="1">
    <location>
        <begin position="248"/>
        <end position="271"/>
    </location>
</feature>
<keyword evidence="1" id="KW-0812">Transmembrane</keyword>
<gene>
    <name evidence="2" type="ORF">EYB53_015390</name>
</gene>
<evidence type="ECO:0008006" key="4">
    <source>
        <dbReference type="Google" id="ProtNLM"/>
    </source>
</evidence>
<dbReference type="Proteomes" id="UP001193081">
    <property type="component" value="Unassembled WGS sequence"/>
</dbReference>
<keyword evidence="1" id="KW-1133">Transmembrane helix</keyword>
<feature type="transmembrane region" description="Helical" evidence="1">
    <location>
        <begin position="37"/>
        <end position="59"/>
    </location>
</feature>
<feature type="transmembrane region" description="Helical" evidence="1">
    <location>
        <begin position="178"/>
        <end position="204"/>
    </location>
</feature>
<keyword evidence="1" id="KW-0472">Membrane</keyword>
<dbReference type="EMBL" id="SIJK02000028">
    <property type="protein sequence ID" value="MBP1467097.1"/>
    <property type="molecule type" value="Genomic_DNA"/>
</dbReference>
<sequence>MLAAALAVILITIVRDWRSLVTYDWQFDAVFLGLSSVAYTGSLAVAVIAWGFIMSALNVRVGWRDHGRFFLYSWMARRLPTPAPFVASRVLLYEQVGVARRMTLLGMLWEQILLIASGGLLVVMLFPLTPLLNGNIPLLPVALVALVSLVVAVRPMLLVRLLNLILKRWKREPLTQLLGLPATLLVVGLHMLVWLSGGLILFFLVRSIYLIEWSMLPVLVQIWVASGLVGALSFLIPIGFSFRDLSMVVLLTLIVPLSVALIIALLMRVWITLNELFWALVFSRW</sequence>
<protein>
    <recommendedName>
        <fullName evidence="4">Integral membrane protein</fullName>
    </recommendedName>
</protein>
<evidence type="ECO:0000313" key="3">
    <source>
        <dbReference type="Proteomes" id="UP001193081"/>
    </source>
</evidence>
<evidence type="ECO:0000313" key="2">
    <source>
        <dbReference type="EMBL" id="MBP1467097.1"/>
    </source>
</evidence>